<keyword evidence="2" id="KW-0812">Transmembrane</keyword>
<keyword evidence="4" id="KW-1185">Reference proteome</keyword>
<dbReference type="Proteomes" id="UP000078541">
    <property type="component" value="Unassembled WGS sequence"/>
</dbReference>
<dbReference type="STRING" id="34720.A0A151JZW0"/>
<evidence type="ECO:0000313" key="4">
    <source>
        <dbReference type="Proteomes" id="UP000078541"/>
    </source>
</evidence>
<dbReference type="AlphaFoldDB" id="A0A151JZW0"/>
<dbReference type="EMBL" id="KQ981432">
    <property type="protein sequence ID" value="KYN41686.1"/>
    <property type="molecule type" value="Genomic_DNA"/>
</dbReference>
<sequence>MADVRERVKIARAIEKTSESIRKKHRTLKIGRIEERIALELPINVRGRRKKNKRREKKRARRSSVSRLCINPMIDRTVMYVPVTSISRAKIVPTIETLENVFETMEDSEDKESSIDLRRVVAKRGNWKNRKKLLVQRGGFLPIIIGPILSTLLSLIIERHYGNTYGLSEKREDRKKIVRNENENANNNATRDASDDNETTNDDVFHDLTQTSDIPSPLHSNSNTDITAKNFEISSEHNHMMKSIEEILERVPKSYRKHAHLLMKHLLQKAVPDKLSLDEHGIVTIDGNVVKDSNIAVLINEAREKPLKQWVEISLHDYSVC</sequence>
<feature type="region of interest" description="Disordered" evidence="1">
    <location>
        <begin position="179"/>
        <end position="203"/>
    </location>
</feature>
<evidence type="ECO:0000313" key="3">
    <source>
        <dbReference type="EMBL" id="KYN41686.1"/>
    </source>
</evidence>
<evidence type="ECO:0000256" key="2">
    <source>
        <dbReference type="SAM" id="Phobius"/>
    </source>
</evidence>
<name>A0A151JZW0_9HYME</name>
<accession>A0A151JZW0</accession>
<evidence type="ECO:0000256" key="1">
    <source>
        <dbReference type="SAM" id="MobiDB-lite"/>
    </source>
</evidence>
<gene>
    <name evidence="3" type="ORF">ALC56_03906</name>
</gene>
<protein>
    <submittedName>
        <fullName evidence="3">Uncharacterized protein</fullName>
    </submittedName>
</protein>
<proteinExistence type="predicted"/>
<organism evidence="3 4">
    <name type="scientific">Trachymyrmex septentrionalis</name>
    <dbReference type="NCBI Taxonomy" id="34720"/>
    <lineage>
        <taxon>Eukaryota</taxon>
        <taxon>Metazoa</taxon>
        <taxon>Ecdysozoa</taxon>
        <taxon>Arthropoda</taxon>
        <taxon>Hexapoda</taxon>
        <taxon>Insecta</taxon>
        <taxon>Pterygota</taxon>
        <taxon>Neoptera</taxon>
        <taxon>Endopterygota</taxon>
        <taxon>Hymenoptera</taxon>
        <taxon>Apocrita</taxon>
        <taxon>Aculeata</taxon>
        <taxon>Formicoidea</taxon>
        <taxon>Formicidae</taxon>
        <taxon>Myrmicinae</taxon>
        <taxon>Trachymyrmex</taxon>
    </lineage>
</organism>
<keyword evidence="2" id="KW-1133">Transmembrane helix</keyword>
<reference evidence="3 4" key="1">
    <citation type="submission" date="2016-03" db="EMBL/GenBank/DDBJ databases">
        <title>Trachymyrmex septentrionalis WGS genome.</title>
        <authorList>
            <person name="Nygaard S."/>
            <person name="Hu H."/>
            <person name="Boomsma J."/>
            <person name="Zhang G."/>
        </authorList>
    </citation>
    <scope>NUCLEOTIDE SEQUENCE [LARGE SCALE GENOMIC DNA]</scope>
    <source>
        <strain evidence="3">Tsep2-gDNA-1</strain>
        <tissue evidence="3">Whole body</tissue>
    </source>
</reference>
<feature type="transmembrane region" description="Helical" evidence="2">
    <location>
        <begin position="138"/>
        <end position="157"/>
    </location>
</feature>
<keyword evidence="2" id="KW-0472">Membrane</keyword>